<dbReference type="GO" id="GO:0008270">
    <property type="term" value="F:zinc ion binding"/>
    <property type="evidence" value="ECO:0007669"/>
    <property type="project" value="UniProtKB-KW"/>
</dbReference>
<dbReference type="Pfam" id="PF01258">
    <property type="entry name" value="zf-dskA_traR"/>
    <property type="match status" value="1"/>
</dbReference>
<proteinExistence type="predicted"/>
<evidence type="ECO:0000313" key="6">
    <source>
        <dbReference type="EMBL" id="PJC52377.1"/>
    </source>
</evidence>
<dbReference type="InterPro" id="IPR000962">
    <property type="entry name" value="Znf_DskA_TraR"/>
</dbReference>
<keyword evidence="1" id="KW-0479">Metal-binding</keyword>
<keyword evidence="2" id="KW-0863">Zinc-finger</keyword>
<dbReference type="Proteomes" id="UP000231456">
    <property type="component" value="Unassembled WGS sequence"/>
</dbReference>
<protein>
    <recommendedName>
        <fullName evidence="5">Zinc finger DksA/TraR C4-type domain-containing protein</fullName>
    </recommendedName>
</protein>
<dbReference type="PANTHER" id="PTHR33823:SF4">
    <property type="entry name" value="GENERAL STRESS PROTEIN 16O"/>
    <property type="match status" value="1"/>
</dbReference>
<organism evidence="6 7">
    <name type="scientific">Candidatus Magasanikbacteria bacterium CG_4_9_14_0_2_um_filter_42_11</name>
    <dbReference type="NCBI Taxonomy" id="1974643"/>
    <lineage>
        <taxon>Bacteria</taxon>
        <taxon>Candidatus Magasanikiibacteriota</taxon>
    </lineage>
</organism>
<gene>
    <name evidence="6" type="ORF">CO030_03165</name>
</gene>
<comment type="caution">
    <text evidence="6">The sequence shown here is derived from an EMBL/GenBank/DDBJ whole genome shotgun (WGS) entry which is preliminary data.</text>
</comment>
<evidence type="ECO:0000256" key="3">
    <source>
        <dbReference type="ARBA" id="ARBA00022833"/>
    </source>
</evidence>
<reference evidence="7" key="1">
    <citation type="submission" date="2017-09" db="EMBL/GenBank/DDBJ databases">
        <title>Depth-based differentiation of microbial function through sediment-hosted aquifers and enrichment of novel symbionts in the deep terrestrial subsurface.</title>
        <authorList>
            <person name="Probst A.J."/>
            <person name="Ladd B."/>
            <person name="Jarett J.K."/>
            <person name="Geller-Mcgrath D.E."/>
            <person name="Sieber C.M.K."/>
            <person name="Emerson J.B."/>
            <person name="Anantharaman K."/>
            <person name="Thomas B.C."/>
            <person name="Malmstrom R."/>
            <person name="Stieglmeier M."/>
            <person name="Klingl A."/>
            <person name="Woyke T."/>
            <person name="Ryan C.M."/>
            <person name="Banfield J.F."/>
        </authorList>
    </citation>
    <scope>NUCLEOTIDE SEQUENCE [LARGE SCALE GENOMIC DNA]</scope>
</reference>
<evidence type="ECO:0000259" key="5">
    <source>
        <dbReference type="Pfam" id="PF01258"/>
    </source>
</evidence>
<feature type="domain" description="Zinc finger DksA/TraR C4-type" evidence="5">
    <location>
        <begin position="92"/>
        <end position="123"/>
    </location>
</feature>
<dbReference type="SUPFAM" id="SSF57716">
    <property type="entry name" value="Glucocorticoid receptor-like (DNA-binding domain)"/>
    <property type="match status" value="1"/>
</dbReference>
<dbReference type="Gene3D" id="1.20.120.910">
    <property type="entry name" value="DksA, coiled-coil domain"/>
    <property type="match status" value="1"/>
</dbReference>
<evidence type="ECO:0000256" key="1">
    <source>
        <dbReference type="ARBA" id="ARBA00022723"/>
    </source>
</evidence>
<evidence type="ECO:0000256" key="2">
    <source>
        <dbReference type="ARBA" id="ARBA00022771"/>
    </source>
</evidence>
<keyword evidence="3" id="KW-0862">Zinc</keyword>
<name>A0A2M8F9H3_9BACT</name>
<accession>A0A2M8F9H3</accession>
<feature type="zinc finger region" description="dksA C4-type" evidence="4">
    <location>
        <begin position="97"/>
        <end position="121"/>
    </location>
</feature>
<dbReference type="PANTHER" id="PTHR33823">
    <property type="entry name" value="RNA POLYMERASE-BINDING TRANSCRIPTION FACTOR DKSA-RELATED"/>
    <property type="match status" value="1"/>
</dbReference>
<dbReference type="PROSITE" id="PS51128">
    <property type="entry name" value="ZF_DKSA_2"/>
    <property type="match status" value="1"/>
</dbReference>
<dbReference type="EMBL" id="PFRH01000101">
    <property type="protein sequence ID" value="PJC52377.1"/>
    <property type="molecule type" value="Genomic_DNA"/>
</dbReference>
<evidence type="ECO:0000256" key="4">
    <source>
        <dbReference type="PROSITE-ProRule" id="PRU00510"/>
    </source>
</evidence>
<sequence length="129" mass="14422">MAKQNAFNTTFLNKVKTVLLAEQEKLEGELAKFTKPNPHATDDFDAAFPEYGDESDENAREVADYTTNKSLEIALEKSLRDVHKSLERIEAGTYGICKYCDKAIDEKRLLARPTSGSCVDCKKALTDEV</sequence>
<evidence type="ECO:0000313" key="7">
    <source>
        <dbReference type="Proteomes" id="UP000231456"/>
    </source>
</evidence>
<dbReference type="AlphaFoldDB" id="A0A2M8F9H3"/>